<protein>
    <submittedName>
        <fullName evidence="2">Uncharacterized protein</fullName>
    </submittedName>
</protein>
<dbReference type="Proteomes" id="UP000019151">
    <property type="component" value="Chromosome"/>
</dbReference>
<feature type="region of interest" description="Disordered" evidence="1">
    <location>
        <begin position="175"/>
        <end position="195"/>
    </location>
</feature>
<dbReference type="HOGENOM" id="CLU_497617_0_0_0"/>
<evidence type="ECO:0000256" key="1">
    <source>
        <dbReference type="SAM" id="MobiDB-lite"/>
    </source>
</evidence>
<organism evidence="2 3">
    <name type="scientific">Gemmatirosa kalamazoonensis</name>
    <dbReference type="NCBI Taxonomy" id="861299"/>
    <lineage>
        <taxon>Bacteria</taxon>
        <taxon>Pseudomonadati</taxon>
        <taxon>Gemmatimonadota</taxon>
        <taxon>Gemmatimonadia</taxon>
        <taxon>Gemmatimonadales</taxon>
        <taxon>Gemmatimonadaceae</taxon>
        <taxon>Gemmatirosa</taxon>
    </lineage>
</organism>
<feature type="region of interest" description="Disordered" evidence="1">
    <location>
        <begin position="1"/>
        <end position="25"/>
    </location>
</feature>
<feature type="compositionally biased region" description="Low complexity" evidence="1">
    <location>
        <begin position="184"/>
        <end position="194"/>
    </location>
</feature>
<dbReference type="EMBL" id="CP007128">
    <property type="protein sequence ID" value="AHG91429.1"/>
    <property type="molecule type" value="Genomic_DNA"/>
</dbReference>
<evidence type="ECO:0000313" key="2">
    <source>
        <dbReference type="EMBL" id="AHG91429.1"/>
    </source>
</evidence>
<name>W0RK05_9BACT</name>
<sequence length="547" mass="58764">MSLSHHTYRLWNEPPPDGAPSPAGDAWVRQTLRDDQRDPLAMSEMRRIAIRCGMGPDLSGVSDHEVVDRMAGFIASGTVRLFIEPVSLGSGGGGGVAPPPPAPKPTPPKPAPPKPAPPAKKLANLHVQLQHPCDKSPLDKGTVHISGPETHDLNTGADGWAKFDGIAPGSYSIRGQHPQHKEGTATANAPADATTESKLPLQATIEIKAVKTEYTVVLDKTGNLPSAGTFPILEFTITKGPPNHLFDVQISRAGAGKLSGGPGLGDSWAPGDARDVRVGRTEYSSWSSGQKTLKLDGAGSATFKMPIEWWRDQARRTLATFTEDTLAFRVVAVKDAATPICADSAKGSLKLRNNLTKFDVVDLGYIAGGTKHSVRMEFTVREADTTEMYTMVQWMQGAMPQWSGTPPVKSFPTHKLYDIIHDADFPDFTIDRLHTNPRYRDGAFTVSADKKTASTDDAPGGAIDPGISHEWHGVDFETRVHLNFEVPAAVKITRKDGSAPVFGVVTGKLDDPQPVTLTSKTWNTRVLQVRNADGTITVTHPASFAGP</sequence>
<dbReference type="STRING" id="861299.J421_3892"/>
<dbReference type="AlphaFoldDB" id="W0RK05"/>
<evidence type="ECO:0000313" key="3">
    <source>
        <dbReference type="Proteomes" id="UP000019151"/>
    </source>
</evidence>
<accession>W0RK05</accession>
<feature type="compositionally biased region" description="Pro residues" evidence="1">
    <location>
        <begin position="97"/>
        <end position="118"/>
    </location>
</feature>
<feature type="region of interest" description="Disordered" evidence="1">
    <location>
        <begin position="90"/>
        <end position="118"/>
    </location>
</feature>
<dbReference type="KEGG" id="gba:J421_3892"/>
<proteinExistence type="predicted"/>
<dbReference type="InParanoid" id="W0RK05"/>
<reference evidence="2 3" key="1">
    <citation type="journal article" date="2014" name="Genome Announc.">
        <title>Genome Sequence and Methylome of Soil Bacterium Gemmatirosa kalamazoonensis KBS708T, a Member of the Rarely Cultivated Gemmatimonadetes Phylum.</title>
        <authorList>
            <person name="Debruyn J.M."/>
            <person name="Radosevich M."/>
            <person name="Wommack K.E."/>
            <person name="Polson S.W."/>
            <person name="Hauser L.J."/>
            <person name="Fawaz M.N."/>
            <person name="Korlach J."/>
            <person name="Tsai Y.C."/>
        </authorList>
    </citation>
    <scope>NUCLEOTIDE SEQUENCE [LARGE SCALE GENOMIC DNA]</scope>
    <source>
        <strain evidence="2 3">KBS708</strain>
    </source>
</reference>
<keyword evidence="3" id="KW-1185">Reference proteome</keyword>
<gene>
    <name evidence="2" type="ORF">J421_3892</name>
</gene>
<dbReference type="RefSeq" id="WP_148306406.1">
    <property type="nucleotide sequence ID" value="NZ_CP007128.1"/>
</dbReference>